<dbReference type="EMBL" id="LUGG01000013">
    <property type="protein sequence ID" value="OBZ70590.1"/>
    <property type="molecule type" value="Genomic_DNA"/>
</dbReference>
<dbReference type="Gene3D" id="1.25.40.280">
    <property type="entry name" value="alix/aip1 like domains"/>
    <property type="match status" value="1"/>
</dbReference>
<reference evidence="4 5" key="1">
    <citation type="submission" date="2016-03" db="EMBL/GenBank/DDBJ databases">
        <title>Whole genome sequencing of Grifola frondosa 9006-11.</title>
        <authorList>
            <person name="Min B."/>
            <person name="Park H."/>
            <person name="Kim J.-G."/>
            <person name="Cho H."/>
            <person name="Oh Y.-L."/>
            <person name="Kong W.-S."/>
            <person name="Choi I.-G."/>
        </authorList>
    </citation>
    <scope>NUCLEOTIDE SEQUENCE [LARGE SCALE GENOMIC DNA]</scope>
    <source>
        <strain evidence="4 5">9006-11</strain>
    </source>
</reference>
<dbReference type="PROSITE" id="PS51180">
    <property type="entry name" value="BRO1"/>
    <property type="match status" value="1"/>
</dbReference>
<organism evidence="4 5">
    <name type="scientific">Grifola frondosa</name>
    <name type="common">Maitake</name>
    <name type="synonym">Polyporus frondosus</name>
    <dbReference type="NCBI Taxonomy" id="5627"/>
    <lineage>
        <taxon>Eukaryota</taxon>
        <taxon>Fungi</taxon>
        <taxon>Dikarya</taxon>
        <taxon>Basidiomycota</taxon>
        <taxon>Agaricomycotina</taxon>
        <taxon>Agaricomycetes</taxon>
        <taxon>Polyporales</taxon>
        <taxon>Grifolaceae</taxon>
        <taxon>Grifola</taxon>
    </lineage>
</organism>
<dbReference type="PANTHER" id="PTHR40463">
    <property type="entry name" value="PH-RESPONSE REGULATOR PROTEIN PALC"/>
    <property type="match status" value="1"/>
</dbReference>
<dbReference type="InterPro" id="IPR037505">
    <property type="entry name" value="pH-resp_palC"/>
</dbReference>
<dbReference type="PANTHER" id="PTHR40463:SF1">
    <property type="entry name" value="PH-RESPONSE REGULATOR PROTEIN PALC"/>
    <property type="match status" value="1"/>
</dbReference>
<dbReference type="OMA" id="CYILFRE"/>
<dbReference type="Proteomes" id="UP000092993">
    <property type="component" value="Unassembled WGS sequence"/>
</dbReference>
<accession>A0A1C7M0Z1</accession>
<sequence>MPTYHDQLPVRVAYNGCYILFREARANLRATLKQSKRTDQEEKDYLQLVKVLDEYLPKLYGILNCVSSAELLLKTEPMFSWRTTLSSTLFHTSPRISLPTLSTELNFALLTYAFAISNLARAVVHSLGNYETERAISDTERRAKDERLGFAVSLLCKAAGLFEYIGKECLAEWDRERERAIAVGLSCPRPPDLSREVVIGLSKMALADAQTLAIRKLLSRAAFENTLTPGPPLPKSHPSPALVAKLHLECAASFLLGTLSS</sequence>
<evidence type="ECO:0000313" key="5">
    <source>
        <dbReference type="Proteomes" id="UP000092993"/>
    </source>
</evidence>
<evidence type="ECO:0000313" key="4">
    <source>
        <dbReference type="EMBL" id="OBZ70590.1"/>
    </source>
</evidence>
<dbReference type="GO" id="GO:0005886">
    <property type="term" value="C:plasma membrane"/>
    <property type="evidence" value="ECO:0007669"/>
    <property type="project" value="TreeGrafter"/>
</dbReference>
<comment type="similarity">
    <text evidence="1">Belongs to the palC family.</text>
</comment>
<name>A0A1C7M0Z1_GRIFR</name>
<evidence type="ECO:0000256" key="1">
    <source>
        <dbReference type="ARBA" id="ARBA00010997"/>
    </source>
</evidence>
<proteinExistence type="inferred from homology"/>
<evidence type="ECO:0000256" key="2">
    <source>
        <dbReference type="ARBA" id="ARBA00022193"/>
    </source>
</evidence>
<feature type="domain" description="BRO1" evidence="3">
    <location>
        <begin position="1"/>
        <end position="261"/>
    </location>
</feature>
<dbReference type="OrthoDB" id="10266451at2759"/>
<dbReference type="AlphaFoldDB" id="A0A1C7M0Z1"/>
<evidence type="ECO:0000259" key="3">
    <source>
        <dbReference type="PROSITE" id="PS51180"/>
    </source>
</evidence>
<keyword evidence="5" id="KW-1185">Reference proteome</keyword>
<gene>
    <name evidence="4" type="ORF">A0H81_09218</name>
</gene>
<dbReference type="InterPro" id="IPR004328">
    <property type="entry name" value="BRO1_dom"/>
</dbReference>
<dbReference type="InterPro" id="IPR038499">
    <property type="entry name" value="BRO1_sf"/>
</dbReference>
<comment type="caution">
    <text evidence="4">The sequence shown here is derived from an EMBL/GenBank/DDBJ whole genome shotgun (WGS) entry which is preliminary data.</text>
</comment>
<dbReference type="STRING" id="5627.A0A1C7M0Z1"/>
<dbReference type="GO" id="GO:0071467">
    <property type="term" value="P:cellular response to pH"/>
    <property type="evidence" value="ECO:0007669"/>
    <property type="project" value="InterPro"/>
</dbReference>
<protein>
    <recommendedName>
        <fullName evidence="2">pH-response regulator protein palC</fullName>
    </recommendedName>
</protein>